<dbReference type="AlphaFoldDB" id="A0AAE4BQD7"/>
<comment type="caution">
    <text evidence="7">The sequence shown here is derived from an EMBL/GenBank/DDBJ whole genome shotgun (WGS) entry which is preliminary data.</text>
</comment>
<keyword evidence="2" id="KW-1003">Cell membrane</keyword>
<evidence type="ECO:0000256" key="6">
    <source>
        <dbReference type="SAM" id="Phobius"/>
    </source>
</evidence>
<proteinExistence type="predicted"/>
<feature type="transmembrane region" description="Helical" evidence="6">
    <location>
        <begin position="24"/>
        <end position="43"/>
    </location>
</feature>
<keyword evidence="4 6" id="KW-1133">Transmembrane helix</keyword>
<dbReference type="GO" id="GO:0005886">
    <property type="term" value="C:plasma membrane"/>
    <property type="evidence" value="ECO:0007669"/>
    <property type="project" value="UniProtKB-SubCell"/>
</dbReference>
<dbReference type="EMBL" id="JAVDQD010000002">
    <property type="protein sequence ID" value="MDR6238989.1"/>
    <property type="molecule type" value="Genomic_DNA"/>
</dbReference>
<gene>
    <name evidence="7" type="ORF">HNQ88_002026</name>
</gene>
<comment type="subcellular location">
    <subcellularLocation>
        <location evidence="1">Cell membrane</location>
        <topology evidence="1">Multi-pass membrane protein</topology>
    </subcellularLocation>
</comment>
<dbReference type="InterPro" id="IPR005171">
    <property type="entry name" value="Cyt_c_oxidase_su4_prok"/>
</dbReference>
<dbReference type="RefSeq" id="WP_309938498.1">
    <property type="nucleotide sequence ID" value="NZ_AP025305.1"/>
</dbReference>
<keyword evidence="8" id="KW-1185">Reference proteome</keyword>
<name>A0AAE4BQD7_9BACT</name>
<evidence type="ECO:0000256" key="5">
    <source>
        <dbReference type="ARBA" id="ARBA00023136"/>
    </source>
</evidence>
<reference evidence="7" key="1">
    <citation type="submission" date="2023-07" db="EMBL/GenBank/DDBJ databases">
        <title>Genomic Encyclopedia of Type Strains, Phase IV (KMG-IV): sequencing the most valuable type-strain genomes for metagenomic binning, comparative biology and taxonomic classification.</title>
        <authorList>
            <person name="Goeker M."/>
        </authorList>
    </citation>
    <scope>NUCLEOTIDE SEQUENCE</scope>
    <source>
        <strain evidence="7">DSM 26174</strain>
    </source>
</reference>
<dbReference type="Pfam" id="PF03626">
    <property type="entry name" value="COX4_pro"/>
    <property type="match status" value="1"/>
</dbReference>
<evidence type="ECO:0000256" key="3">
    <source>
        <dbReference type="ARBA" id="ARBA00022692"/>
    </source>
</evidence>
<evidence type="ECO:0000313" key="8">
    <source>
        <dbReference type="Proteomes" id="UP001185092"/>
    </source>
</evidence>
<dbReference type="Proteomes" id="UP001185092">
    <property type="component" value="Unassembled WGS sequence"/>
</dbReference>
<evidence type="ECO:0000256" key="2">
    <source>
        <dbReference type="ARBA" id="ARBA00022475"/>
    </source>
</evidence>
<feature type="transmembrane region" description="Helical" evidence="6">
    <location>
        <begin position="80"/>
        <end position="99"/>
    </location>
</feature>
<feature type="transmembrane region" description="Helical" evidence="6">
    <location>
        <begin position="49"/>
        <end position="68"/>
    </location>
</feature>
<sequence length="111" mass="12643">MGQIETPVAKKEVKPANPETIKKLLKVAVIIFAITVGEFVLAYTLDRGLFLYSLFIGLTMLKAAYIVLEFMHLKYENKTLIWSILLPCLFLIWFIIALLNEGGAVFEARFF</sequence>
<protein>
    <submittedName>
        <fullName evidence="7">Cytochrome c oxidase subunit IV</fullName>
    </submittedName>
</protein>
<evidence type="ECO:0000313" key="7">
    <source>
        <dbReference type="EMBL" id="MDR6238989.1"/>
    </source>
</evidence>
<accession>A0AAE4BQD7</accession>
<keyword evidence="5 6" id="KW-0472">Membrane</keyword>
<evidence type="ECO:0000256" key="4">
    <source>
        <dbReference type="ARBA" id="ARBA00022989"/>
    </source>
</evidence>
<evidence type="ECO:0000256" key="1">
    <source>
        <dbReference type="ARBA" id="ARBA00004651"/>
    </source>
</evidence>
<keyword evidence="3 6" id="KW-0812">Transmembrane</keyword>
<organism evidence="7 8">
    <name type="scientific">Aureibacter tunicatorum</name>
    <dbReference type="NCBI Taxonomy" id="866807"/>
    <lineage>
        <taxon>Bacteria</taxon>
        <taxon>Pseudomonadati</taxon>
        <taxon>Bacteroidota</taxon>
        <taxon>Cytophagia</taxon>
        <taxon>Cytophagales</taxon>
        <taxon>Persicobacteraceae</taxon>
        <taxon>Aureibacter</taxon>
    </lineage>
</organism>